<feature type="transmembrane region" description="Helical" evidence="17">
    <location>
        <begin position="176"/>
        <end position="198"/>
    </location>
</feature>
<keyword evidence="11" id="KW-0418">Kinase</keyword>
<dbReference type="RefSeq" id="WP_034933882.1">
    <property type="nucleotide sequence ID" value="NZ_JFHN01000018.1"/>
</dbReference>
<evidence type="ECO:0000256" key="10">
    <source>
        <dbReference type="ARBA" id="ARBA00022692"/>
    </source>
</evidence>
<evidence type="ECO:0000259" key="19">
    <source>
        <dbReference type="PROSITE" id="PS51105"/>
    </source>
</evidence>
<dbReference type="AlphaFoldDB" id="A0A014Q1X0"/>
<evidence type="ECO:0000256" key="7">
    <source>
        <dbReference type="ARBA" id="ARBA00022597"/>
    </source>
</evidence>
<dbReference type="OrthoDB" id="5843984at2"/>
<evidence type="ECO:0000256" key="17">
    <source>
        <dbReference type="SAM" id="Phobius"/>
    </source>
</evidence>
<keyword evidence="21" id="KW-1185">Reference proteome</keyword>
<feature type="transmembrane region" description="Helical" evidence="17">
    <location>
        <begin position="379"/>
        <end position="400"/>
    </location>
</feature>
<feature type="domain" description="PTS EIIB type-3" evidence="18">
    <location>
        <begin position="1"/>
        <end position="105"/>
    </location>
</feature>
<evidence type="ECO:0000256" key="5">
    <source>
        <dbReference type="ARBA" id="ARBA00022475"/>
    </source>
</evidence>
<feature type="domain" description="PTS EIIC type-3" evidence="19">
    <location>
        <begin position="115"/>
        <end position="506"/>
    </location>
</feature>
<reference evidence="20 21" key="1">
    <citation type="submission" date="2014-02" db="EMBL/GenBank/DDBJ databases">
        <title>Draft genome of Erwinia mallotivora strain BT-MARDI, a papaya dieback pathogen.</title>
        <authorList>
            <person name="Redzuan R."/>
            <person name="Abu Bakar N."/>
            <person name="Badrun R."/>
            <person name="Mohd Raih M.F."/>
            <person name="Rozano L."/>
            <person name="Mat Amin N."/>
        </authorList>
    </citation>
    <scope>NUCLEOTIDE SEQUENCE [LARGE SCALE GENOMIC DNA]</scope>
    <source>
        <strain evidence="20 21">BT-MARDI</strain>
    </source>
</reference>
<evidence type="ECO:0000313" key="21">
    <source>
        <dbReference type="Proteomes" id="UP000019918"/>
    </source>
</evidence>
<keyword evidence="5" id="KW-1003">Cell membrane</keyword>
<keyword evidence="4" id="KW-0813">Transport</keyword>
<dbReference type="InterPro" id="IPR003352">
    <property type="entry name" value="PTS_EIIC"/>
</dbReference>
<dbReference type="STRING" id="69222.BG55_02215"/>
<dbReference type="PANTHER" id="PTHR33989">
    <property type="match status" value="1"/>
</dbReference>
<comment type="catalytic activity">
    <reaction evidence="15">
        <text>lactose(out) + N(pros)-phospho-L-histidyl-[protein] = lactose 6-phosphate(in) + L-histidyl-[protein]</text>
        <dbReference type="Rhea" id="RHEA:42400"/>
        <dbReference type="Rhea" id="RHEA-COMP:9745"/>
        <dbReference type="Rhea" id="RHEA-COMP:9746"/>
        <dbReference type="ChEBI" id="CHEBI:17716"/>
        <dbReference type="ChEBI" id="CHEBI:29979"/>
        <dbReference type="ChEBI" id="CHEBI:64837"/>
        <dbReference type="ChEBI" id="CHEBI:79080"/>
        <dbReference type="EC" id="2.7.1.207"/>
    </reaction>
</comment>
<evidence type="ECO:0000256" key="14">
    <source>
        <dbReference type="ARBA" id="ARBA00029639"/>
    </source>
</evidence>
<evidence type="ECO:0000256" key="16">
    <source>
        <dbReference type="PROSITE-ProRule" id="PRU00423"/>
    </source>
</evidence>
<feature type="transmembrane region" description="Helical" evidence="17">
    <location>
        <begin position="205"/>
        <end position="221"/>
    </location>
</feature>
<protein>
    <recommendedName>
        <fullName evidence="3">PTS system lactose-specific EIICB component</fullName>
        <ecNumber evidence="2">2.7.1.207</ecNumber>
    </recommendedName>
    <alternativeName>
        <fullName evidence="14">EIICB-Lac</fullName>
    </alternativeName>
</protein>
<gene>
    <name evidence="20" type="ORF">BG55_02215</name>
</gene>
<keyword evidence="6" id="KW-0597">Phosphoprotein</keyword>
<dbReference type="InterPro" id="IPR013012">
    <property type="entry name" value="PTS_EIIB_3"/>
</dbReference>
<evidence type="ECO:0000256" key="12">
    <source>
        <dbReference type="ARBA" id="ARBA00022989"/>
    </source>
</evidence>
<dbReference type="InterPro" id="IPR036095">
    <property type="entry name" value="PTS_EIIB-like_sf"/>
</dbReference>
<dbReference type="GO" id="GO:0009401">
    <property type="term" value="P:phosphoenolpyruvate-dependent sugar phosphotransferase system"/>
    <property type="evidence" value="ECO:0007669"/>
    <property type="project" value="UniProtKB-KW"/>
</dbReference>
<feature type="transmembrane region" description="Helical" evidence="17">
    <location>
        <begin position="333"/>
        <end position="353"/>
    </location>
</feature>
<dbReference type="Pfam" id="PF02378">
    <property type="entry name" value="PTS_EIIC"/>
    <property type="match status" value="1"/>
</dbReference>
<evidence type="ECO:0000256" key="6">
    <source>
        <dbReference type="ARBA" id="ARBA00022553"/>
    </source>
</evidence>
<evidence type="ECO:0000259" key="18">
    <source>
        <dbReference type="PROSITE" id="PS51100"/>
    </source>
</evidence>
<organism evidence="20 21">
    <name type="scientific">Erwinia mallotivora</name>
    <dbReference type="NCBI Taxonomy" id="69222"/>
    <lineage>
        <taxon>Bacteria</taxon>
        <taxon>Pseudomonadati</taxon>
        <taxon>Pseudomonadota</taxon>
        <taxon>Gammaproteobacteria</taxon>
        <taxon>Enterobacterales</taxon>
        <taxon>Erwiniaceae</taxon>
        <taxon>Erwinia</taxon>
    </lineage>
</organism>
<dbReference type="PATRIC" id="fig|69222.5.peg.475"/>
<comment type="caution">
    <text evidence="20">The sequence shown here is derived from an EMBL/GenBank/DDBJ whole genome shotgun (WGS) entry which is preliminary data.</text>
</comment>
<keyword evidence="7" id="KW-0762">Sugar transport</keyword>
<keyword evidence="12 17" id="KW-1133">Transmembrane helix</keyword>
<name>A0A014Q1X0_9GAMM</name>
<keyword evidence="8" id="KW-0808">Transferase</keyword>
<dbReference type="GO" id="GO:0016301">
    <property type="term" value="F:kinase activity"/>
    <property type="evidence" value="ECO:0007669"/>
    <property type="project" value="UniProtKB-KW"/>
</dbReference>
<accession>A0A014Q1X0</accession>
<evidence type="ECO:0000256" key="9">
    <source>
        <dbReference type="ARBA" id="ARBA00022683"/>
    </source>
</evidence>
<dbReference type="GO" id="GO:0005886">
    <property type="term" value="C:plasma membrane"/>
    <property type="evidence" value="ECO:0007669"/>
    <property type="project" value="UniProtKB-SubCell"/>
</dbReference>
<dbReference type="InterPro" id="IPR051088">
    <property type="entry name" value="PTS_Sugar-EIIC/EIIB"/>
</dbReference>
<evidence type="ECO:0000256" key="11">
    <source>
        <dbReference type="ARBA" id="ARBA00022777"/>
    </source>
</evidence>
<dbReference type="InterPro" id="IPR004501">
    <property type="entry name" value="PTS_EIIC_3"/>
</dbReference>
<evidence type="ECO:0000256" key="3">
    <source>
        <dbReference type="ARBA" id="ARBA00020834"/>
    </source>
</evidence>
<dbReference type="GO" id="GO:1902815">
    <property type="term" value="P:N,N'-diacetylchitobiose import"/>
    <property type="evidence" value="ECO:0007669"/>
    <property type="project" value="TreeGrafter"/>
</dbReference>
<feature type="transmembrane region" description="Helical" evidence="17">
    <location>
        <begin position="475"/>
        <end position="504"/>
    </location>
</feature>
<dbReference type="PROSITE" id="PS51105">
    <property type="entry name" value="PTS_EIIC_TYPE_3"/>
    <property type="match status" value="1"/>
</dbReference>
<dbReference type="NCBIfam" id="TIGR00410">
    <property type="entry name" value="lacE"/>
    <property type="match status" value="1"/>
</dbReference>
<dbReference type="SUPFAM" id="SSF52794">
    <property type="entry name" value="PTS system IIB component-like"/>
    <property type="match status" value="1"/>
</dbReference>
<dbReference type="GO" id="GO:0008982">
    <property type="term" value="F:protein-N(PI)-phosphohistidine-sugar phosphotransferase activity"/>
    <property type="evidence" value="ECO:0007669"/>
    <property type="project" value="InterPro"/>
</dbReference>
<keyword evidence="10 17" id="KW-0812">Transmembrane</keyword>
<feature type="transmembrane region" description="Helical" evidence="17">
    <location>
        <begin position="307"/>
        <end position="326"/>
    </location>
</feature>
<dbReference type="Proteomes" id="UP000019918">
    <property type="component" value="Unassembled WGS sequence"/>
</dbReference>
<comment type="subcellular location">
    <subcellularLocation>
        <location evidence="1">Cell membrane</location>
        <topology evidence="1">Multi-pass membrane protein</topology>
    </subcellularLocation>
</comment>
<dbReference type="Gene3D" id="3.40.50.2300">
    <property type="match status" value="1"/>
</dbReference>
<keyword evidence="13 17" id="KW-0472">Membrane</keyword>
<sequence>MNILVCCSTGMSSSIVVRKLRQTARLQGLDYYFLAVSIGQIALYIQQADVVLIAPQNISDTPHLKEIIHAQGKVMMTLEREEYGSINTAAILEKIKNQLQGKGNTTMNQTSTTFLEKHLMPVVVRVGSNRALTVIRNAMCACMALLIIGSTSVLFSNLPYAPLANFMAPAAPFFNTIFNATTGVMGLLTAASIAYYGALEYKQDIFVTIATTVSLFIVSQYQPGEGNEYILNTEGLGTSGLISAILIGFITLKTLAFFKEKNIAIRMPDGVPDAVSESFTSLLPALFLLALFSTLIVVFHFNINVLIARVMTPVTFVLNSAPGYAFYHMLCALVFFCGINSQVVIGVAMPFLMQNGAANEKAFQAGEQVIFAATNATDAMIWAGGTGATLGLVLLMALTAKSQYFKKLGRMSSGPGIFNINEPIIFGAPVCFNPLFMVPFILTPGITAAATFLLMQHGVITMPHVANLPWTTPTFIVGFLMTGGSLSTTLWSLAIVLISMLFYYPFFRIADRQLYQQEQQAAAQIHDGESA</sequence>
<evidence type="ECO:0000256" key="2">
    <source>
        <dbReference type="ARBA" id="ARBA00012802"/>
    </source>
</evidence>
<evidence type="ECO:0000256" key="13">
    <source>
        <dbReference type="ARBA" id="ARBA00023136"/>
    </source>
</evidence>
<feature type="transmembrane region" description="Helical" evidence="17">
    <location>
        <begin position="435"/>
        <end position="455"/>
    </location>
</feature>
<evidence type="ECO:0000256" key="1">
    <source>
        <dbReference type="ARBA" id="ARBA00004651"/>
    </source>
</evidence>
<feature type="transmembrane region" description="Helical" evidence="17">
    <location>
        <begin position="134"/>
        <end position="156"/>
    </location>
</feature>
<feature type="transmembrane region" description="Helical" evidence="17">
    <location>
        <begin position="241"/>
        <end position="258"/>
    </location>
</feature>
<dbReference type="EC" id="2.7.1.207" evidence="2"/>
<feature type="transmembrane region" description="Helical" evidence="17">
    <location>
        <begin position="279"/>
        <end position="301"/>
    </location>
</feature>
<dbReference type="Pfam" id="PF02302">
    <property type="entry name" value="PTS_IIB"/>
    <property type="match status" value="1"/>
</dbReference>
<dbReference type="EMBL" id="JFHN01000018">
    <property type="protein sequence ID" value="EXU77147.1"/>
    <property type="molecule type" value="Genomic_DNA"/>
</dbReference>
<keyword evidence="9" id="KW-0598">Phosphotransferase system</keyword>
<evidence type="ECO:0000256" key="8">
    <source>
        <dbReference type="ARBA" id="ARBA00022679"/>
    </source>
</evidence>
<proteinExistence type="predicted"/>
<evidence type="ECO:0000256" key="4">
    <source>
        <dbReference type="ARBA" id="ARBA00022448"/>
    </source>
</evidence>
<evidence type="ECO:0000313" key="20">
    <source>
        <dbReference type="EMBL" id="EXU77147.1"/>
    </source>
</evidence>
<dbReference type="InterPro" id="IPR003501">
    <property type="entry name" value="PTS_EIIB_2/3"/>
</dbReference>
<dbReference type="PANTHER" id="PTHR33989:SF4">
    <property type="entry name" value="PTS SYSTEM N,N'-DIACETYLCHITOBIOSE-SPECIFIC EIIC COMPONENT"/>
    <property type="match status" value="1"/>
</dbReference>
<evidence type="ECO:0000256" key="15">
    <source>
        <dbReference type="ARBA" id="ARBA00048444"/>
    </source>
</evidence>
<dbReference type="PROSITE" id="PS51100">
    <property type="entry name" value="PTS_EIIB_TYPE_3"/>
    <property type="match status" value="1"/>
</dbReference>
<feature type="modified residue" description="Phosphocysteine; by EIIA" evidence="16">
    <location>
        <position position="7"/>
    </location>
</feature>